<feature type="region of interest" description="Disordered" evidence="1">
    <location>
        <begin position="27"/>
        <end position="71"/>
    </location>
</feature>
<gene>
    <name evidence="3" type="ORF">NX778_14270</name>
</gene>
<comment type="caution">
    <text evidence="3">The sequence shown here is derived from an EMBL/GenBank/DDBJ whole genome shotgun (WGS) entry which is preliminary data.</text>
</comment>
<feature type="chain" id="PRO_5047060362" description="Lipoprotein" evidence="2">
    <location>
        <begin position="27"/>
        <end position="232"/>
    </location>
</feature>
<dbReference type="RefSeq" id="WP_258812416.1">
    <property type="nucleotide sequence ID" value="NZ_JANUGU010000004.1"/>
</dbReference>
<sequence>MFSNDRNTRAAQHLALSAMLLLTACGGDNSSNNSDPPQPTPAPTAAPTPAPTPAPTQAPTPAPTPAPVDVMLDTNLTPFSKLSNAPAQWPDGSGTGKPIDGVVCASGESYHVHSLVSLYKDGVRLGLPAEIGLKGCTYELHTHDHTGVVHNETDLKKTFTFGQFFSVWGKELTATSVAGLTGNIRFYLIENGKLTPFSGDPSTIQIASHRELLIIIGKSPGVVPNYVWPQTL</sequence>
<keyword evidence="2" id="KW-0732">Signal</keyword>
<accession>A0ABT2CZ34</accession>
<evidence type="ECO:0000256" key="2">
    <source>
        <dbReference type="SAM" id="SignalP"/>
    </source>
</evidence>
<proteinExistence type="predicted"/>
<evidence type="ECO:0008006" key="5">
    <source>
        <dbReference type="Google" id="ProtNLM"/>
    </source>
</evidence>
<organism evidence="3 4">
    <name type="scientific">Massilia terrae</name>
    <dbReference type="NCBI Taxonomy" id="1811224"/>
    <lineage>
        <taxon>Bacteria</taxon>
        <taxon>Pseudomonadati</taxon>
        <taxon>Pseudomonadota</taxon>
        <taxon>Betaproteobacteria</taxon>
        <taxon>Burkholderiales</taxon>
        <taxon>Oxalobacteraceae</taxon>
        <taxon>Telluria group</taxon>
        <taxon>Massilia</taxon>
    </lineage>
</organism>
<evidence type="ECO:0000313" key="4">
    <source>
        <dbReference type="Proteomes" id="UP001204621"/>
    </source>
</evidence>
<dbReference type="Proteomes" id="UP001204621">
    <property type="component" value="Unassembled WGS sequence"/>
</dbReference>
<keyword evidence="4" id="KW-1185">Reference proteome</keyword>
<name>A0ABT2CZ34_9BURK</name>
<feature type="compositionally biased region" description="Pro residues" evidence="1">
    <location>
        <begin position="36"/>
        <end position="66"/>
    </location>
</feature>
<reference evidence="3 4" key="1">
    <citation type="submission" date="2022-08" db="EMBL/GenBank/DDBJ databases">
        <title>Reclassification of Massilia species as members of the genera Telluria, Duganella, Pseudoduganella, Mokoshia gen. nov. and Zemynaea gen. nov. using orthogonal and non-orthogonal genome-based approaches.</title>
        <authorList>
            <person name="Bowman J.P."/>
        </authorList>
    </citation>
    <scope>NUCLEOTIDE SEQUENCE [LARGE SCALE GENOMIC DNA]</scope>
    <source>
        <strain evidence="3 4">JCM 31606</strain>
    </source>
</reference>
<protein>
    <recommendedName>
        <fullName evidence="5">Lipoprotein</fullName>
    </recommendedName>
</protein>
<feature type="signal peptide" evidence="2">
    <location>
        <begin position="1"/>
        <end position="26"/>
    </location>
</feature>
<dbReference type="EMBL" id="JANUGU010000004">
    <property type="protein sequence ID" value="MCS0659232.1"/>
    <property type="molecule type" value="Genomic_DNA"/>
</dbReference>
<dbReference type="PROSITE" id="PS51257">
    <property type="entry name" value="PROKAR_LIPOPROTEIN"/>
    <property type="match status" value="1"/>
</dbReference>
<evidence type="ECO:0000256" key="1">
    <source>
        <dbReference type="SAM" id="MobiDB-lite"/>
    </source>
</evidence>
<evidence type="ECO:0000313" key="3">
    <source>
        <dbReference type="EMBL" id="MCS0659232.1"/>
    </source>
</evidence>